<dbReference type="InterPro" id="IPR015815">
    <property type="entry name" value="HIBADH-related"/>
</dbReference>
<accession>A0ABN1Y3D0</accession>
<dbReference type="InterPro" id="IPR029154">
    <property type="entry name" value="HIBADH-like_NADP-bd"/>
</dbReference>
<dbReference type="InterPro" id="IPR051265">
    <property type="entry name" value="HIBADH-related_NP60_sf"/>
</dbReference>
<feature type="domain" description="6-phosphogluconate dehydrogenase NADP-binding" evidence="4">
    <location>
        <begin position="5"/>
        <end position="158"/>
    </location>
</feature>
<dbReference type="EMBL" id="BAAAKJ010000183">
    <property type="protein sequence ID" value="GAA1396785.1"/>
    <property type="molecule type" value="Genomic_DNA"/>
</dbReference>
<evidence type="ECO:0000256" key="1">
    <source>
        <dbReference type="ARBA" id="ARBA00009080"/>
    </source>
</evidence>
<keyword evidence="2" id="KW-0560">Oxidoreductase</keyword>
<dbReference type="PIRSF" id="PIRSF000103">
    <property type="entry name" value="HIBADH"/>
    <property type="match status" value="1"/>
</dbReference>
<evidence type="ECO:0000256" key="3">
    <source>
        <dbReference type="ARBA" id="ARBA00023027"/>
    </source>
</evidence>
<keyword evidence="3" id="KW-0520">NAD</keyword>
<dbReference type="InterPro" id="IPR008927">
    <property type="entry name" value="6-PGluconate_DH-like_C_sf"/>
</dbReference>
<dbReference type="Pfam" id="PF14833">
    <property type="entry name" value="NAD_binding_11"/>
    <property type="match status" value="1"/>
</dbReference>
<evidence type="ECO:0000313" key="6">
    <source>
        <dbReference type="EMBL" id="GAA1396785.1"/>
    </source>
</evidence>
<dbReference type="InterPro" id="IPR002204">
    <property type="entry name" value="3-OH-isobutyrate_DH-rel_CS"/>
</dbReference>
<dbReference type="Gene3D" id="3.40.50.720">
    <property type="entry name" value="NAD(P)-binding Rossmann-like Domain"/>
    <property type="match status" value="1"/>
</dbReference>
<organism evidence="6 7">
    <name type="scientific">Kitasatospora putterlickiae</name>
    <dbReference type="NCBI Taxonomy" id="221725"/>
    <lineage>
        <taxon>Bacteria</taxon>
        <taxon>Bacillati</taxon>
        <taxon>Actinomycetota</taxon>
        <taxon>Actinomycetes</taxon>
        <taxon>Kitasatosporales</taxon>
        <taxon>Streptomycetaceae</taxon>
        <taxon>Kitasatospora</taxon>
    </lineage>
</organism>
<feature type="domain" description="3-hydroxyisobutyrate dehydrogenase-like NAD-binding" evidence="5">
    <location>
        <begin position="165"/>
        <end position="284"/>
    </location>
</feature>
<name>A0ABN1Y3D0_9ACTN</name>
<dbReference type="PANTHER" id="PTHR43580">
    <property type="entry name" value="OXIDOREDUCTASE GLYR1-RELATED"/>
    <property type="match status" value="1"/>
</dbReference>
<sequence>MSGMTVGFVGLGAMGRGMVANLVKAGHTVRVWNRSPAAVDAVVARGALAADGLGDAFATDVVVSMLANDAAVERLLLDPALLEGATAGVHVNMATVSVALAERAEALHAEYGIGYVAAPVLGRPPVAEAGELDILAAGSAESLAAVEPLFTAMGRRVWPFGERPGQANTAKISTNFLLACAIESMAEACSLAEANGVRPTDLIEMLSGTLFPGPIYSGYGSMVAERRYEPAGFKLPLGLKDVDLALSAGAAARVPLPFGSVLRDAFLDALAHGDGEKDWAAVAAVARRRAGLPE</sequence>
<evidence type="ECO:0000313" key="7">
    <source>
        <dbReference type="Proteomes" id="UP001499863"/>
    </source>
</evidence>
<dbReference type="Gene3D" id="1.10.1040.10">
    <property type="entry name" value="N-(1-d-carboxylethyl)-l-norvaline Dehydrogenase, domain 2"/>
    <property type="match status" value="1"/>
</dbReference>
<dbReference type="Pfam" id="PF03446">
    <property type="entry name" value="NAD_binding_2"/>
    <property type="match status" value="1"/>
</dbReference>
<dbReference type="RefSeq" id="WP_344335710.1">
    <property type="nucleotide sequence ID" value="NZ_BAAAKJ010000183.1"/>
</dbReference>
<reference evidence="6 7" key="1">
    <citation type="journal article" date="2019" name="Int. J. Syst. Evol. Microbiol.">
        <title>The Global Catalogue of Microorganisms (GCM) 10K type strain sequencing project: providing services to taxonomists for standard genome sequencing and annotation.</title>
        <authorList>
            <consortium name="The Broad Institute Genomics Platform"/>
            <consortium name="The Broad Institute Genome Sequencing Center for Infectious Disease"/>
            <person name="Wu L."/>
            <person name="Ma J."/>
        </authorList>
    </citation>
    <scope>NUCLEOTIDE SEQUENCE [LARGE SCALE GENOMIC DNA]</scope>
    <source>
        <strain evidence="6 7">JCM 12393</strain>
    </source>
</reference>
<comment type="caution">
    <text evidence="6">The sequence shown here is derived from an EMBL/GenBank/DDBJ whole genome shotgun (WGS) entry which is preliminary data.</text>
</comment>
<proteinExistence type="inferred from homology"/>
<comment type="similarity">
    <text evidence="1">Belongs to the HIBADH-related family.</text>
</comment>
<dbReference type="InterPro" id="IPR006115">
    <property type="entry name" value="6PGDH_NADP-bd"/>
</dbReference>
<dbReference type="Proteomes" id="UP001499863">
    <property type="component" value="Unassembled WGS sequence"/>
</dbReference>
<dbReference type="PROSITE" id="PS00895">
    <property type="entry name" value="3_HYDROXYISOBUT_DH"/>
    <property type="match status" value="1"/>
</dbReference>
<dbReference type="InterPro" id="IPR036291">
    <property type="entry name" value="NAD(P)-bd_dom_sf"/>
</dbReference>
<dbReference type="PANTHER" id="PTHR43580:SF2">
    <property type="entry name" value="CYTOKINE-LIKE NUCLEAR FACTOR N-PAC"/>
    <property type="match status" value="1"/>
</dbReference>
<evidence type="ECO:0000259" key="4">
    <source>
        <dbReference type="Pfam" id="PF03446"/>
    </source>
</evidence>
<evidence type="ECO:0000259" key="5">
    <source>
        <dbReference type="Pfam" id="PF14833"/>
    </source>
</evidence>
<evidence type="ECO:0000256" key="2">
    <source>
        <dbReference type="ARBA" id="ARBA00023002"/>
    </source>
</evidence>
<protein>
    <submittedName>
        <fullName evidence="6">NAD(P)-dependent oxidoreductase</fullName>
    </submittedName>
</protein>
<dbReference type="InterPro" id="IPR013328">
    <property type="entry name" value="6PGD_dom2"/>
</dbReference>
<gene>
    <name evidence="6" type="ORF">GCM10009639_33300</name>
</gene>
<dbReference type="SUPFAM" id="SSF48179">
    <property type="entry name" value="6-phosphogluconate dehydrogenase C-terminal domain-like"/>
    <property type="match status" value="1"/>
</dbReference>
<keyword evidence="7" id="KW-1185">Reference proteome</keyword>
<dbReference type="SUPFAM" id="SSF51735">
    <property type="entry name" value="NAD(P)-binding Rossmann-fold domains"/>
    <property type="match status" value="1"/>
</dbReference>